<evidence type="ECO:0000313" key="5">
    <source>
        <dbReference type="Proteomes" id="UP000472272"/>
    </source>
</evidence>
<keyword evidence="2" id="KW-0391">Immunity</keyword>
<dbReference type="GO" id="GO:0007166">
    <property type="term" value="P:cell surface receptor signaling pathway"/>
    <property type="evidence" value="ECO:0007669"/>
    <property type="project" value="TreeGrafter"/>
</dbReference>
<dbReference type="GO" id="GO:0005886">
    <property type="term" value="C:plasma membrane"/>
    <property type="evidence" value="ECO:0007669"/>
    <property type="project" value="TreeGrafter"/>
</dbReference>
<dbReference type="SUPFAM" id="SSF48726">
    <property type="entry name" value="Immunoglobulin"/>
    <property type="match status" value="1"/>
</dbReference>
<dbReference type="Proteomes" id="UP000472272">
    <property type="component" value="Chromosome 17"/>
</dbReference>
<evidence type="ECO:0000256" key="1">
    <source>
        <dbReference type="ARBA" id="ARBA00022729"/>
    </source>
</evidence>
<dbReference type="Ensembl" id="ENSPMRT00000030372.1">
    <property type="protein sequence ID" value="ENSPMRP00000028631.1"/>
    <property type="gene ID" value="ENSPMRG00000018505.1"/>
</dbReference>
<reference evidence="4" key="3">
    <citation type="submission" date="2025-09" db="UniProtKB">
        <authorList>
            <consortium name="Ensembl"/>
        </authorList>
    </citation>
    <scope>IDENTIFICATION</scope>
</reference>
<keyword evidence="5" id="KW-1185">Reference proteome</keyword>
<dbReference type="InterPro" id="IPR036179">
    <property type="entry name" value="Ig-like_dom_sf"/>
</dbReference>
<reference evidence="4" key="2">
    <citation type="submission" date="2025-08" db="UniProtKB">
        <authorList>
            <consortium name="Ensembl"/>
        </authorList>
    </citation>
    <scope>IDENTIFICATION</scope>
</reference>
<dbReference type="InterPro" id="IPR013106">
    <property type="entry name" value="Ig_V-set"/>
</dbReference>
<dbReference type="InterPro" id="IPR013783">
    <property type="entry name" value="Ig-like_fold"/>
</dbReference>
<dbReference type="AlphaFoldDB" id="A0A670JVZ5"/>
<dbReference type="InterPro" id="IPR003599">
    <property type="entry name" value="Ig_sub"/>
</dbReference>
<dbReference type="OMA" id="YSTGQDN"/>
<dbReference type="Gene3D" id="2.60.40.10">
    <property type="entry name" value="Immunoglobulins"/>
    <property type="match status" value="1"/>
</dbReference>
<dbReference type="GeneTree" id="ENSGT00960000192389"/>
<feature type="domain" description="Ig-like" evidence="3">
    <location>
        <begin position="15"/>
        <end position="103"/>
    </location>
</feature>
<reference evidence="4 5" key="1">
    <citation type="journal article" date="2019" name="Proc. Natl. Acad. Sci. U.S.A.">
        <title>Regulatory changes in pterin and carotenoid genes underlie balanced color polymorphisms in the wall lizard.</title>
        <authorList>
            <person name="Andrade P."/>
            <person name="Pinho C."/>
            <person name="Perez I de Lanuza G."/>
            <person name="Afonso S."/>
            <person name="Brejcha J."/>
            <person name="Rubin C.J."/>
            <person name="Wallerman O."/>
            <person name="Pereira P."/>
            <person name="Sabatino S.J."/>
            <person name="Bellati A."/>
            <person name="Pellitteri-Rosa D."/>
            <person name="Bosakova Z."/>
            <person name="Bunikis I."/>
            <person name="Carretero M.A."/>
            <person name="Feiner N."/>
            <person name="Marsik P."/>
            <person name="Pauperio F."/>
            <person name="Salvi D."/>
            <person name="Soler L."/>
            <person name="While G.M."/>
            <person name="Uller T."/>
            <person name="Font E."/>
            <person name="Andersson L."/>
            <person name="Carneiro M."/>
        </authorList>
    </citation>
    <scope>NUCLEOTIDE SEQUENCE</scope>
</reference>
<dbReference type="PANTHER" id="PTHR23268">
    <property type="entry name" value="T-CELL RECEPTOR BETA CHAIN"/>
    <property type="match status" value="1"/>
</dbReference>
<proteinExistence type="predicted"/>
<organism evidence="4 5">
    <name type="scientific">Podarcis muralis</name>
    <name type="common">Wall lizard</name>
    <name type="synonym">Lacerta muralis</name>
    <dbReference type="NCBI Taxonomy" id="64176"/>
    <lineage>
        <taxon>Eukaryota</taxon>
        <taxon>Metazoa</taxon>
        <taxon>Chordata</taxon>
        <taxon>Craniata</taxon>
        <taxon>Vertebrata</taxon>
        <taxon>Euteleostomi</taxon>
        <taxon>Lepidosauria</taxon>
        <taxon>Squamata</taxon>
        <taxon>Bifurcata</taxon>
        <taxon>Unidentata</taxon>
        <taxon>Episquamata</taxon>
        <taxon>Laterata</taxon>
        <taxon>Lacertibaenia</taxon>
        <taxon>Lacertidae</taxon>
        <taxon>Podarcis</taxon>
    </lineage>
</organism>
<dbReference type="PROSITE" id="PS50835">
    <property type="entry name" value="IG_LIKE"/>
    <property type="match status" value="1"/>
</dbReference>
<dbReference type="InterPro" id="IPR050413">
    <property type="entry name" value="TCR_beta_variable"/>
</dbReference>
<name>A0A670JVZ5_PODMU</name>
<dbReference type="PANTHER" id="PTHR23268:SF28">
    <property type="entry name" value="T CELL RECEPTOR BETA VARIABLE 19"/>
    <property type="match status" value="1"/>
</dbReference>
<keyword evidence="1" id="KW-0732">Signal</keyword>
<evidence type="ECO:0000256" key="2">
    <source>
        <dbReference type="ARBA" id="ARBA00022859"/>
    </source>
</evidence>
<dbReference type="Pfam" id="PF07686">
    <property type="entry name" value="V-set"/>
    <property type="match status" value="1"/>
</dbReference>
<sequence length="126" mass="14117">LGTKICRAQMDLGDPYSQDMVVKKGDNVTLDCSQKNSNYINMYWYKQERKMHHLQLIGFSIHGNDPEMEMTQYSIDRPEVTRASLSIPQGQAADTAVYFCAASKGTVRVLCLPAAHEHRSSAHAPT</sequence>
<dbReference type="GO" id="GO:0002376">
    <property type="term" value="P:immune system process"/>
    <property type="evidence" value="ECO:0007669"/>
    <property type="project" value="UniProtKB-KW"/>
</dbReference>
<protein>
    <recommendedName>
        <fullName evidence="3">Ig-like domain-containing protein</fullName>
    </recommendedName>
</protein>
<dbReference type="InterPro" id="IPR007110">
    <property type="entry name" value="Ig-like_dom"/>
</dbReference>
<evidence type="ECO:0000313" key="4">
    <source>
        <dbReference type="Ensembl" id="ENSPMRP00000028631.1"/>
    </source>
</evidence>
<evidence type="ECO:0000259" key="3">
    <source>
        <dbReference type="PROSITE" id="PS50835"/>
    </source>
</evidence>
<accession>A0A670JVZ5</accession>
<dbReference type="SMART" id="SM00409">
    <property type="entry name" value="IG"/>
    <property type="match status" value="1"/>
</dbReference>